<comment type="caution">
    <text evidence="2">The sequence shown here is derived from an EMBL/GenBank/DDBJ whole genome shotgun (WGS) entry which is preliminary data.</text>
</comment>
<protein>
    <submittedName>
        <fullName evidence="2">DUF4351 domain-containing protein</fullName>
    </submittedName>
</protein>
<dbReference type="InterPro" id="IPR025587">
    <property type="entry name" value="DUF4351"/>
</dbReference>
<dbReference type="Proteomes" id="UP001565220">
    <property type="component" value="Unassembled WGS sequence"/>
</dbReference>
<sequence>MGKIELNEDNRGLPKNYENKIKSLSDDKIKAIGVDIFDIRKIGDLEKYF</sequence>
<dbReference type="Pfam" id="PF14261">
    <property type="entry name" value="DUF4351"/>
    <property type="match status" value="1"/>
</dbReference>
<evidence type="ECO:0000259" key="1">
    <source>
        <dbReference type="Pfam" id="PF14261"/>
    </source>
</evidence>
<accession>A0ABV4DZM4</accession>
<dbReference type="EMBL" id="JBGFFE010000020">
    <property type="protein sequence ID" value="MEY8764339.1"/>
    <property type="molecule type" value="Genomic_DNA"/>
</dbReference>
<evidence type="ECO:0000313" key="2">
    <source>
        <dbReference type="EMBL" id="MEY8764339.1"/>
    </source>
</evidence>
<name>A0ABV4DZM4_9CLOT</name>
<proteinExistence type="predicted"/>
<organism evidence="2 3">
    <name type="scientific">Clostridium lapidicellarium</name>
    <dbReference type="NCBI Taxonomy" id="3240931"/>
    <lineage>
        <taxon>Bacteria</taxon>
        <taxon>Bacillati</taxon>
        <taxon>Bacillota</taxon>
        <taxon>Clostridia</taxon>
        <taxon>Eubacteriales</taxon>
        <taxon>Clostridiaceae</taxon>
        <taxon>Clostridium</taxon>
    </lineage>
</organism>
<dbReference type="RefSeq" id="WP_294184193.1">
    <property type="nucleotide sequence ID" value="NZ_JBGFFE010000020.1"/>
</dbReference>
<evidence type="ECO:0000313" key="3">
    <source>
        <dbReference type="Proteomes" id="UP001565220"/>
    </source>
</evidence>
<reference evidence="2 3" key="1">
    <citation type="submission" date="2024-08" db="EMBL/GenBank/DDBJ databases">
        <title>Clostridium lapicellarii sp. nov., and Clostridium renhuaiense sp. nov., two species isolated from the mud in a fermentation cellar used for producing sauce-flavour Chinese liquors.</title>
        <authorList>
            <person name="Yang F."/>
            <person name="Wang H."/>
            <person name="Chen L.Q."/>
            <person name="Zhou N."/>
            <person name="Lu J.J."/>
            <person name="Pu X.X."/>
            <person name="Wan B."/>
            <person name="Wang L."/>
            <person name="Liu S.J."/>
        </authorList>
    </citation>
    <scope>NUCLEOTIDE SEQUENCE [LARGE SCALE GENOMIC DNA]</scope>
    <source>
        <strain evidence="2 3">MT-113</strain>
    </source>
</reference>
<keyword evidence="3" id="KW-1185">Reference proteome</keyword>
<gene>
    <name evidence="2" type="ORF">AB8S09_11935</name>
</gene>
<feature type="domain" description="DUF4351" evidence="1">
    <location>
        <begin position="13"/>
        <end position="49"/>
    </location>
</feature>